<dbReference type="RefSeq" id="WP_216249042.1">
    <property type="nucleotide sequence ID" value="NZ_JAZHFS010000006.1"/>
</dbReference>
<feature type="domain" description="Alpha/beta hydrolase fold-3" evidence="2">
    <location>
        <begin position="122"/>
        <end position="341"/>
    </location>
</feature>
<comment type="caution">
    <text evidence="3">The sequence shown here is derived from an EMBL/GenBank/DDBJ whole genome shotgun (WGS) entry which is preliminary data.</text>
</comment>
<proteinExistence type="predicted"/>
<dbReference type="Pfam" id="PF07859">
    <property type="entry name" value="Abhydrolase_3"/>
    <property type="match status" value="1"/>
</dbReference>
<sequence>MYNKYEQDKLVSLLQKKQEIKNIHGIDMLVKNIPDVDIDGDLDPRVKEKLKDNAKNMKDMSNIEPPKSTGDIPVEFIRSIMGSLNFDISRGIDATDKIIQGRNGNIPLRVYTSNKNESMPAIVFIHGGAFFGGSTKTVENACKYLAQKIEGVVVSVDYRLCPEYRFPQGLHDCFDTVKWLYENSKELNVNCNNIGVSGDSSGGNYSTVCSMMDRDLGTKMIKFQALLYPGLNLSEDKIEDYEFDIKLYNIKNNYELIEDAVMGIKKFPPLSLLYVNNPEEISNPYVSPLISSSLKHMPQTLIITAEYDYLTLEAEAYARKLIRDKVPTKLIRYNGIDHAFIDKIGIYPQAQDCIDEIAKEFKIAIR</sequence>
<evidence type="ECO:0000259" key="2">
    <source>
        <dbReference type="Pfam" id="PF07859"/>
    </source>
</evidence>
<organism evidence="3 4">
    <name type="scientific">Clostridium frigoriphilum</name>
    <dbReference type="NCBI Taxonomy" id="443253"/>
    <lineage>
        <taxon>Bacteria</taxon>
        <taxon>Bacillati</taxon>
        <taxon>Bacillota</taxon>
        <taxon>Clostridia</taxon>
        <taxon>Eubacteriales</taxon>
        <taxon>Clostridiaceae</taxon>
        <taxon>Clostridium</taxon>
    </lineage>
</organism>
<name>A0ABU7UPF1_9CLOT</name>
<evidence type="ECO:0000313" key="3">
    <source>
        <dbReference type="EMBL" id="MEF2112223.1"/>
    </source>
</evidence>
<dbReference type="InterPro" id="IPR013094">
    <property type="entry name" value="AB_hydrolase_3"/>
</dbReference>
<reference evidence="3 4" key="1">
    <citation type="submission" date="2023-11" db="EMBL/GenBank/DDBJ databases">
        <title>Draft genome sequence of a psychrophilic Clostridium strain from permafrost water brine.</title>
        <authorList>
            <person name="Shcherbakova V.A."/>
            <person name="Trubitsyn V.E."/>
            <person name="Zakharyuk A.G."/>
        </authorList>
    </citation>
    <scope>NUCLEOTIDE SEQUENCE [LARGE SCALE GENOMIC DNA]</scope>
    <source>
        <strain evidence="3 4">14F</strain>
    </source>
</reference>
<dbReference type="Proteomes" id="UP001498469">
    <property type="component" value="Unassembled WGS sequence"/>
</dbReference>
<evidence type="ECO:0000313" key="4">
    <source>
        <dbReference type="Proteomes" id="UP001498469"/>
    </source>
</evidence>
<dbReference type="PANTHER" id="PTHR48081:SF8">
    <property type="entry name" value="ALPHA_BETA HYDROLASE FOLD-3 DOMAIN-CONTAINING PROTEIN-RELATED"/>
    <property type="match status" value="1"/>
</dbReference>
<dbReference type="GO" id="GO:0016787">
    <property type="term" value="F:hydrolase activity"/>
    <property type="evidence" value="ECO:0007669"/>
    <property type="project" value="UniProtKB-KW"/>
</dbReference>
<gene>
    <name evidence="3" type="ORF">SJI18_07885</name>
</gene>
<protein>
    <submittedName>
        <fullName evidence="3">Alpha/beta hydrolase</fullName>
    </submittedName>
</protein>
<evidence type="ECO:0000256" key="1">
    <source>
        <dbReference type="ARBA" id="ARBA00022801"/>
    </source>
</evidence>
<keyword evidence="1 3" id="KW-0378">Hydrolase</keyword>
<accession>A0ABU7UPF1</accession>
<dbReference type="PANTHER" id="PTHR48081">
    <property type="entry name" value="AB HYDROLASE SUPERFAMILY PROTEIN C4A8.06C"/>
    <property type="match status" value="1"/>
</dbReference>
<keyword evidence="4" id="KW-1185">Reference proteome</keyword>
<dbReference type="InterPro" id="IPR050300">
    <property type="entry name" value="GDXG_lipolytic_enzyme"/>
</dbReference>
<dbReference type="EMBL" id="JAZHFS010000006">
    <property type="protein sequence ID" value="MEF2112223.1"/>
    <property type="molecule type" value="Genomic_DNA"/>
</dbReference>